<feature type="transmembrane region" description="Helical" evidence="1">
    <location>
        <begin position="20"/>
        <end position="39"/>
    </location>
</feature>
<feature type="transmembrane region" description="Helical" evidence="1">
    <location>
        <begin position="59"/>
        <end position="81"/>
    </location>
</feature>
<evidence type="ECO:0000256" key="1">
    <source>
        <dbReference type="SAM" id="Phobius"/>
    </source>
</evidence>
<protein>
    <submittedName>
        <fullName evidence="2">ABC transporter permease</fullName>
    </submittedName>
</protein>
<gene>
    <name evidence="2" type="ORF">GCM10008986_04600</name>
</gene>
<feature type="transmembrane region" description="Helical" evidence="1">
    <location>
        <begin position="102"/>
        <end position="127"/>
    </location>
</feature>
<dbReference type="EMBL" id="BAAADO010000001">
    <property type="protein sequence ID" value="GAA0482743.1"/>
    <property type="molecule type" value="Genomic_DNA"/>
</dbReference>
<dbReference type="RefSeq" id="WP_343837105.1">
    <property type="nucleotide sequence ID" value="NZ_BAAADO010000001.1"/>
</dbReference>
<sequence length="236" mass="26667">MIGKLLMVDFMKIRRKGFWFLTFLGPFGVVALQMVNYGLRKDYLLKQSENDWLYYMGNVSVFTPLALVLGIAILTSFTASVENETNAWKQLLALPVSKMSVYLSKFTVLATLLFLSTFLLAVFTLAYGLFLDLGDQVPWVEILKSSFLPFFAALPVLALHLWIATVSTNQGLPITAGVLGTILAYSAYVLPDWVIWKWPSLNNHWNDPMINVWLGISVGFLLYMAGMMDFARRDVK</sequence>
<keyword evidence="1" id="KW-0472">Membrane</keyword>
<feature type="transmembrane region" description="Helical" evidence="1">
    <location>
        <begin position="210"/>
        <end position="231"/>
    </location>
</feature>
<dbReference type="CDD" id="cd21809">
    <property type="entry name" value="ABC-2_lan_permease-like"/>
    <property type="match status" value="1"/>
</dbReference>
<comment type="caution">
    <text evidence="2">The sequence shown here is derived from an EMBL/GenBank/DDBJ whole genome shotgun (WGS) entry which is preliminary data.</text>
</comment>
<feature type="transmembrane region" description="Helical" evidence="1">
    <location>
        <begin position="147"/>
        <end position="164"/>
    </location>
</feature>
<name>A0ABN1AS57_9BACI</name>
<evidence type="ECO:0000313" key="3">
    <source>
        <dbReference type="Proteomes" id="UP001500880"/>
    </source>
</evidence>
<proteinExistence type="predicted"/>
<accession>A0ABN1AS57</accession>
<keyword evidence="1" id="KW-0812">Transmembrane</keyword>
<organism evidence="2 3">
    <name type="scientific">Salinibacillus aidingensis</name>
    <dbReference type="NCBI Taxonomy" id="237684"/>
    <lineage>
        <taxon>Bacteria</taxon>
        <taxon>Bacillati</taxon>
        <taxon>Bacillota</taxon>
        <taxon>Bacilli</taxon>
        <taxon>Bacillales</taxon>
        <taxon>Bacillaceae</taxon>
        <taxon>Salinibacillus</taxon>
    </lineage>
</organism>
<reference evidence="2 3" key="1">
    <citation type="journal article" date="2019" name="Int. J. Syst. Evol. Microbiol.">
        <title>The Global Catalogue of Microorganisms (GCM) 10K type strain sequencing project: providing services to taxonomists for standard genome sequencing and annotation.</title>
        <authorList>
            <consortium name="The Broad Institute Genomics Platform"/>
            <consortium name="The Broad Institute Genome Sequencing Center for Infectious Disease"/>
            <person name="Wu L."/>
            <person name="Ma J."/>
        </authorList>
    </citation>
    <scope>NUCLEOTIDE SEQUENCE [LARGE SCALE GENOMIC DNA]</scope>
    <source>
        <strain evidence="2 3">JCM 12389</strain>
    </source>
</reference>
<evidence type="ECO:0000313" key="2">
    <source>
        <dbReference type="EMBL" id="GAA0482743.1"/>
    </source>
</evidence>
<feature type="transmembrane region" description="Helical" evidence="1">
    <location>
        <begin position="171"/>
        <end position="190"/>
    </location>
</feature>
<keyword evidence="1" id="KW-1133">Transmembrane helix</keyword>
<dbReference type="Proteomes" id="UP001500880">
    <property type="component" value="Unassembled WGS sequence"/>
</dbReference>
<dbReference type="Pfam" id="PF12730">
    <property type="entry name" value="ABC2_membrane_4"/>
    <property type="match status" value="1"/>
</dbReference>
<keyword evidence="3" id="KW-1185">Reference proteome</keyword>